<dbReference type="GO" id="GO:0098996">
    <property type="term" value="P:symbiont entry into host cell via disruption of host cell glycocalyx"/>
    <property type="evidence" value="ECO:0007669"/>
    <property type="project" value="UniProtKB-KW"/>
</dbReference>
<keyword evidence="2" id="KW-0946">Virion</keyword>
<dbReference type="Proteomes" id="UP000386225">
    <property type="component" value="Segment"/>
</dbReference>
<evidence type="ECO:0000313" key="4">
    <source>
        <dbReference type="Proteomes" id="UP000386225"/>
    </source>
</evidence>
<evidence type="ECO:0000256" key="1">
    <source>
        <dbReference type="ARBA" id="ARBA00004328"/>
    </source>
</evidence>
<proteinExistence type="predicted"/>
<dbReference type="SUPFAM" id="SSF51126">
    <property type="entry name" value="Pectin lyase-like"/>
    <property type="match status" value="1"/>
</dbReference>
<comment type="subcellular location">
    <subcellularLocation>
        <location evidence="1">Virion</location>
    </subcellularLocation>
</comment>
<evidence type="ECO:0000256" key="2">
    <source>
        <dbReference type="ARBA" id="ARBA00022844"/>
    </source>
</evidence>
<name>A0A5Q2U8L5_9CAUD</name>
<keyword evidence="4" id="KW-1185">Reference proteome</keyword>
<sequence length="595" mass="63344">MAGLTKLTRVTSRLVTFMVRKLHDKLRDTLSILDYEKTGTEQDRWIAAITDLQSKGGGTLLVPAGTYTFTGPVSASLTTRVCIKFQPGASLNQTVDSHLFNFTSTSGGSLDVQGPGVITALFSAKSASSAAIKFVGTGRVRSFICTGSLEIHADETTVSQFKYGMHLTDVQDGVIRDTLFSALQGTYFGTALYITAVNGASVSWTIDGIDSYNHEVDIDVAGTRSPGVEGIKLINCDLVSSKHGFRWINTASYVPPQLEMVGCHVNTKSAGVILTNVMQIHVSGGLFYRSITTVLDPADIARGFFEFNNAQDWSIMGASMSVVHSSINVPAILINGTTNAFGRIDGTHFWMNGRDKAFIKIIGSITRLQLGSGCTKDTSGQWIDLSEFTGNHGQIQISDDIRLTALDLSTIGNVFVDASSGTVDLRPVKRGILTLDNVTESSVVTAFQSPEIGRVYTIVCSTAGVTIQRNSGILLRDTGNFIFHQAGETLTIVVTADGIVRELARSNPLNFRGSLAATTTTPSIAAGASAMVATGTITGMKVTDGFVFKTSDAYTGFILSVVKTGASTFQVYATNVTAGALTFPSLTITVRAANF</sequence>
<reference evidence="3 4" key="1">
    <citation type="submission" date="2019-09" db="EMBL/GenBank/DDBJ databases">
        <title>Bacteriophage as agents antimicrobiens.</title>
        <authorList>
            <person name="Lightbourn L."/>
            <person name="Amarillas L."/>
            <person name="Estrada M."/>
            <person name="Leon R."/>
            <person name="Figueroa L."/>
            <person name="Patron O."/>
            <person name="Leon J."/>
        </authorList>
    </citation>
    <scope>NUCLEOTIDE SEQUENCE [LARGE SCALE GENOMIC DNA]</scope>
</reference>
<evidence type="ECO:0008006" key="5">
    <source>
        <dbReference type="Google" id="ProtNLM"/>
    </source>
</evidence>
<dbReference type="EMBL" id="MN478376">
    <property type="protein sequence ID" value="QGH45136.1"/>
    <property type="molecule type" value="Genomic_DNA"/>
</dbReference>
<dbReference type="Gene3D" id="2.160.20.10">
    <property type="entry name" value="Single-stranded right-handed beta-helix, Pectin lyase-like"/>
    <property type="match status" value="1"/>
</dbReference>
<protein>
    <recommendedName>
        <fullName evidence="5">Pectate lyase superfamily protein domain-containing protein</fullName>
    </recommendedName>
</protein>
<dbReference type="InterPro" id="IPR012334">
    <property type="entry name" value="Pectin_lyas_fold"/>
</dbReference>
<dbReference type="InterPro" id="IPR011050">
    <property type="entry name" value="Pectin_lyase_fold/virulence"/>
</dbReference>
<dbReference type="GO" id="GO:0098994">
    <property type="term" value="P:symbiont entry into host cell via disruption of host cell envelope"/>
    <property type="evidence" value="ECO:0007669"/>
    <property type="project" value="UniProtKB-KW"/>
</dbReference>
<organism evidence="3 4">
    <name type="scientific">Ralstonia phage Reminis</name>
    <dbReference type="NCBI Taxonomy" id="2662139"/>
    <lineage>
        <taxon>Viruses</taxon>
        <taxon>Duplodnaviria</taxon>
        <taxon>Heunggongvirae</taxon>
        <taxon>Uroviricota</taxon>
        <taxon>Caudoviricetes</taxon>
        <taxon>Autographivirales</taxon>
        <taxon>Autographivirales incertae sedis</taxon>
        <taxon>Reminisvirus</taxon>
        <taxon>Reminisvirus reminis</taxon>
    </lineage>
</organism>
<evidence type="ECO:0000313" key="3">
    <source>
        <dbReference type="EMBL" id="QGH45136.1"/>
    </source>
</evidence>
<accession>A0A5Q2U8L5</accession>
<dbReference type="GO" id="GO:0098015">
    <property type="term" value="C:virus tail"/>
    <property type="evidence" value="ECO:0007669"/>
    <property type="project" value="UniProtKB-KW"/>
</dbReference>